<dbReference type="Proteomes" id="UP000095286">
    <property type="component" value="Unplaced"/>
</dbReference>
<evidence type="ECO:0000313" key="1">
    <source>
        <dbReference type="Proteomes" id="UP000095286"/>
    </source>
</evidence>
<sequence>MKFPLNLPDYSVIEVPKTYTAIIYGMVSVYSTLKTITPIDEMAEVFDVVGGNFLLSKPQLLEKIMKATILCKLDYDTGTRKMHLQAFNFLKIPKLFLYMFETLKSITKEDIIEAIDNICKEVFMLNSIDAKMNENIIKIMCQEFVKIGLMSQESLQKYIDIRKKDYLKEKGVLLALVDSEDLTIPPVINSDQIKQLISNLSESNNNTALPILTSLIEGGGEIFDALCASYLTEEQIYEFSYKLIMLNVLNEPFLGGDDEDKKMRSSIFDITFLCLTRLRYFHKDLRLVKLVGIGKNEDLEKSTFYKWNNNYVNHEYERISIDSASTPTADPVKLNTLQCGKPFWTITDHYGEMIEKIPDIGYTLWKEFSNPKVNEKEMRICLISFHQMPCFFVCLIHWLDTQNLAPAKKLFVKIIKSILPGNEITDPEARERWMFAVSAIKRVLEDMIKETQPRPYIGHMNITTTENFLPMPSHNEIPDVVLFRISFQQSSRRGFLNPNAAEIINQRMITNGIEDWCALGIDEIFNGQTMDDALASIETMIVSAFCNLTVCLAELARNLVDYMLRPDIYCMSIAQPYSMCLARLLHRVMAILIWANEYRLRKTPLEDDAFGVDPIMRTFDIILKRFYKETLTGHLKPTVSFIVGFLYEVAIAPTTEQHLKLIKLFEKNLFFNIVKLEPTQASFEVFLKIFGMDEDPKYGIVQYATLLQRRNGFELPINFLTAPPVTEKSEQTLGEEEMEFSNKSVQDEHHFEIEQ</sequence>
<organism evidence="1 2">
    <name type="scientific">Rhabditophanes sp. KR3021</name>
    <dbReference type="NCBI Taxonomy" id="114890"/>
    <lineage>
        <taxon>Eukaryota</taxon>
        <taxon>Metazoa</taxon>
        <taxon>Ecdysozoa</taxon>
        <taxon>Nematoda</taxon>
        <taxon>Chromadorea</taxon>
        <taxon>Rhabditida</taxon>
        <taxon>Tylenchina</taxon>
        <taxon>Panagrolaimomorpha</taxon>
        <taxon>Strongyloidoidea</taxon>
        <taxon>Alloionematidae</taxon>
        <taxon>Rhabditophanes</taxon>
    </lineage>
</organism>
<accession>A0AC35TJL9</accession>
<proteinExistence type="predicted"/>
<protein>
    <submittedName>
        <fullName evidence="2">Mediator of RNA polymerase II transcription subunit 24</fullName>
    </submittedName>
</protein>
<reference evidence="2" key="1">
    <citation type="submission" date="2016-11" db="UniProtKB">
        <authorList>
            <consortium name="WormBaseParasite"/>
        </authorList>
    </citation>
    <scope>IDENTIFICATION</scope>
    <source>
        <strain evidence="2">KR3021</strain>
    </source>
</reference>
<evidence type="ECO:0000313" key="2">
    <source>
        <dbReference type="WBParaSite" id="RSKR_0000127100.1"/>
    </source>
</evidence>
<dbReference type="WBParaSite" id="RSKR_0000127100.1">
    <property type="protein sequence ID" value="RSKR_0000127100.1"/>
    <property type="gene ID" value="RSKR_0000127100"/>
</dbReference>
<name>A0AC35TJL9_9BILA</name>